<dbReference type="Pfam" id="PF00534">
    <property type="entry name" value="Glycos_transf_1"/>
    <property type="match status" value="1"/>
</dbReference>
<reference evidence="2 3" key="1">
    <citation type="submission" date="2020-02" db="EMBL/GenBank/DDBJ databases">
        <title>Balneolaceae bacterium YR4-1, complete genome.</title>
        <authorList>
            <person name="Li Y."/>
            <person name="Wu S."/>
        </authorList>
    </citation>
    <scope>NUCLEOTIDE SEQUENCE [LARGE SCALE GENOMIC DNA]</scope>
    <source>
        <strain evidence="2 3">YR4-1</strain>
    </source>
</reference>
<dbReference type="EMBL" id="JAALLT010000002">
    <property type="protein sequence ID" value="NGP75945.1"/>
    <property type="molecule type" value="Genomic_DNA"/>
</dbReference>
<sequence length="387" mass="44402">MRITWVTRSFLDYRIPVYQEINRLCGDQLTVIYYDDIVPVRCQKKIKKVLGDRAVGLGGEMRLGGQKKNNQSFANSGFRIPIRPGLTTKVRATKPDILLSDGFYQWTYAALINNAIWSTPHVMCYERTPHTERNASKFRIFMRKIASRFIDAICCNGIKTKEYLTDFGFPEEKLFMGNMAADTTGLQNTVDQLDNDQKEKIKTKYDIEGELFLYVGQLIPRKGILEMLKAWREFSVENPGPTLILLGDGEQKMEAQNYITENNIGNVRILGRVNYSEVAKFYAAADIFIISTLEDNWSLVVPEAMSCSLPVLCSKYNGCWPELVKPQNGWVFDPLETDEFVHTLEVAWQNRDKWEEMGINSSEIIKNYTPEKVAESIYEACEKVVEK</sequence>
<keyword evidence="2" id="KW-0808">Transferase</keyword>
<dbReference type="GO" id="GO:0016757">
    <property type="term" value="F:glycosyltransferase activity"/>
    <property type="evidence" value="ECO:0007669"/>
    <property type="project" value="InterPro"/>
</dbReference>
<accession>A0A6M1T1M1</accession>
<dbReference type="InterPro" id="IPR050194">
    <property type="entry name" value="Glycosyltransferase_grp1"/>
</dbReference>
<proteinExistence type="predicted"/>
<dbReference type="InterPro" id="IPR001296">
    <property type="entry name" value="Glyco_trans_1"/>
</dbReference>
<comment type="caution">
    <text evidence="2">The sequence shown here is derived from an EMBL/GenBank/DDBJ whole genome shotgun (WGS) entry which is preliminary data.</text>
</comment>
<name>A0A6M1T1M1_9BACT</name>
<organism evidence="2 3">
    <name type="scientific">Halalkalibaculum roseum</name>
    <dbReference type="NCBI Taxonomy" id="2709311"/>
    <lineage>
        <taxon>Bacteria</taxon>
        <taxon>Pseudomonadati</taxon>
        <taxon>Balneolota</taxon>
        <taxon>Balneolia</taxon>
        <taxon>Balneolales</taxon>
        <taxon>Balneolaceae</taxon>
        <taxon>Halalkalibaculum</taxon>
    </lineage>
</organism>
<dbReference type="Gene3D" id="3.40.50.2000">
    <property type="entry name" value="Glycogen Phosphorylase B"/>
    <property type="match status" value="2"/>
</dbReference>
<dbReference type="PANTHER" id="PTHR45947:SF3">
    <property type="entry name" value="SULFOQUINOVOSYL TRANSFERASE SQD2"/>
    <property type="match status" value="1"/>
</dbReference>
<dbReference type="SUPFAM" id="SSF53756">
    <property type="entry name" value="UDP-Glycosyltransferase/glycogen phosphorylase"/>
    <property type="match status" value="1"/>
</dbReference>
<dbReference type="Proteomes" id="UP000473278">
    <property type="component" value="Unassembled WGS sequence"/>
</dbReference>
<protein>
    <submittedName>
        <fullName evidence="2">Glycosyltransferase family 4 protein</fullName>
    </submittedName>
</protein>
<evidence type="ECO:0000313" key="2">
    <source>
        <dbReference type="EMBL" id="NGP75945.1"/>
    </source>
</evidence>
<dbReference type="PANTHER" id="PTHR45947">
    <property type="entry name" value="SULFOQUINOVOSYL TRANSFERASE SQD2"/>
    <property type="match status" value="1"/>
</dbReference>
<feature type="domain" description="Glycosyl transferase family 1" evidence="1">
    <location>
        <begin position="199"/>
        <end position="361"/>
    </location>
</feature>
<gene>
    <name evidence="2" type="ORF">G3570_04820</name>
</gene>
<keyword evidence="3" id="KW-1185">Reference proteome</keyword>
<dbReference type="RefSeq" id="WP_165139861.1">
    <property type="nucleotide sequence ID" value="NZ_JAALLT010000002.1"/>
</dbReference>
<dbReference type="CDD" id="cd03801">
    <property type="entry name" value="GT4_PimA-like"/>
    <property type="match status" value="1"/>
</dbReference>
<dbReference type="AlphaFoldDB" id="A0A6M1T1M1"/>
<evidence type="ECO:0000259" key="1">
    <source>
        <dbReference type="Pfam" id="PF00534"/>
    </source>
</evidence>
<evidence type="ECO:0000313" key="3">
    <source>
        <dbReference type="Proteomes" id="UP000473278"/>
    </source>
</evidence>